<dbReference type="PROSITE" id="PS50112">
    <property type="entry name" value="PAS"/>
    <property type="match status" value="1"/>
</dbReference>
<dbReference type="STRING" id="440168.SAMN04487974_103366"/>
<dbReference type="PANTHER" id="PTHR43047:SF72">
    <property type="entry name" value="OSMOSENSING HISTIDINE PROTEIN KINASE SLN1"/>
    <property type="match status" value="1"/>
</dbReference>
<accession>A0A1G7UYH7</accession>
<dbReference type="InterPro" id="IPR035965">
    <property type="entry name" value="PAS-like_dom_sf"/>
</dbReference>
<organism evidence="13 14">
    <name type="scientific">Pelagibacterium luteolum</name>
    <dbReference type="NCBI Taxonomy" id="440168"/>
    <lineage>
        <taxon>Bacteria</taxon>
        <taxon>Pseudomonadati</taxon>
        <taxon>Pseudomonadota</taxon>
        <taxon>Alphaproteobacteria</taxon>
        <taxon>Hyphomicrobiales</taxon>
        <taxon>Devosiaceae</taxon>
        <taxon>Pelagibacterium</taxon>
    </lineage>
</organism>
<keyword evidence="8" id="KW-1133">Transmembrane helix</keyword>
<dbReference type="Gene3D" id="3.30.450.20">
    <property type="entry name" value="PAS domain"/>
    <property type="match status" value="1"/>
</dbReference>
<dbReference type="InterPro" id="IPR000014">
    <property type="entry name" value="PAS"/>
</dbReference>
<feature type="domain" description="Histidine kinase" evidence="9">
    <location>
        <begin position="458"/>
        <end position="677"/>
    </location>
</feature>
<dbReference type="InterPro" id="IPR036890">
    <property type="entry name" value="HATPase_C_sf"/>
</dbReference>
<dbReference type="InterPro" id="IPR004358">
    <property type="entry name" value="Sig_transdc_His_kin-like_C"/>
</dbReference>
<feature type="domain" description="Response regulatory" evidence="10">
    <location>
        <begin position="719"/>
        <end position="835"/>
    </location>
</feature>
<protein>
    <recommendedName>
        <fullName evidence="3">histidine kinase</fullName>
        <ecNumber evidence="3">2.7.13.3</ecNumber>
    </recommendedName>
</protein>
<evidence type="ECO:0000259" key="9">
    <source>
        <dbReference type="PROSITE" id="PS50109"/>
    </source>
</evidence>
<dbReference type="Proteomes" id="UP000199495">
    <property type="component" value="Unassembled WGS sequence"/>
</dbReference>
<feature type="domain" description="PAS" evidence="11">
    <location>
        <begin position="867"/>
        <end position="903"/>
    </location>
</feature>
<dbReference type="PROSITE" id="PS50885">
    <property type="entry name" value="HAMP"/>
    <property type="match status" value="1"/>
</dbReference>
<proteinExistence type="predicted"/>
<dbReference type="PROSITE" id="PS50110">
    <property type="entry name" value="RESPONSE_REGULATORY"/>
    <property type="match status" value="1"/>
</dbReference>
<keyword evidence="5" id="KW-0808">Transferase</keyword>
<sequence>MLPSWLAPKGFRGRLFLILMAITTLPLVLTASVFFSILNANVEDETFARLSFVRDAKRSEIDQYLTFAFRQADSLAKSNAVRYSIGDFYGFSYAFRQIDPDPEQARDTLQRIFGIQSEASVSDGNFSPDPDAMLRNALEYSNAHQRFQEEYASFIRSAEFDNLYLANTDGRIVYSVEKDAYLGGDLDGGLADSRLGQLAATAIATNEPITISDFALDPLTGIFSAYIAVRVEFYQRPRGLAIFRLPAVGLDAIVQQQEEETSNFYLIAGNRALVSAPDTYGSPIGSTVPLPEGGAFAVADTALVANGMSGGAALTAWTPVSFGDSRWSLVAEVPSRVAFANSEELTRFVLMIAAFALPILFWVAYMLSRTMTAPLNKLTDVAESIAAGDLERTMPSIERPTELGRLAESFKRMRDAVREQLSLISQKNVELESHVRLIEEKNAALEEADRLKDTFVANTSHELRTPLNGIIGISETLSAGAVGELTAPQRSQLDLIAFSARRLSRLVDDLIDIYRIRQGRMRLDIHPVHVATSIRNVMQLAEPLLRGEPVTLDVDIPESLPYVMADPVRFEQILYNLLGNAIKYTDQGSIAITAWRAGDVVAVAVTDTGVGIPSDSLERIFQPLERGDSPEVIAKPGGAGLGLTIARQLAAAMHGKLAAQSKLGEGSRFALKLPVAAAEATQAEILTYGDRQDGLQASLGMLLADAAELAPQAGNDAPVILVVDDEPINIQVLRNVLAPQGYIVRAAENGMDALASVEQHKPDLIVLDVMMPQMGGLEVAKRLRDRHGLLDLPIIMVTARSRTRDVIAGFEHGANDYVVKPFVKDELLARIATLLEAGRARGTARENLELKSEIERRVQVEDALRLSQQRMTRLLDTLEAGLVCVSDTGRITYANQAASVLAGRVIDPGTTLLSDLLTPTIVDSAMRTIAEDGRLSFDDVPLGRIGAPVLLNAFELDADAGGGFAMIITPDTAQTRQSSDHLVRSVRGVIDTVGLALVAQRASNASAQTEAAASTPDKLDYREAIVAVMTQSIALWRKAKGGSKIDFAEQSGVWRVNLDRSSLQARTLDKYLLIETLPANPRWRDVIQTAEFVLGDIEDRFRTDPDIYQLYTELRVATQRLRDHVREHVLPKTKGETEPQNAPSV</sequence>
<dbReference type="SUPFAM" id="SSF55785">
    <property type="entry name" value="PYP-like sensor domain (PAS domain)"/>
    <property type="match status" value="1"/>
</dbReference>
<dbReference type="SMART" id="SM00387">
    <property type="entry name" value="HATPase_c"/>
    <property type="match status" value="1"/>
</dbReference>
<dbReference type="PRINTS" id="PR00344">
    <property type="entry name" value="BCTRLSENSOR"/>
</dbReference>
<dbReference type="Pfam" id="PF00512">
    <property type="entry name" value="HisKA"/>
    <property type="match status" value="1"/>
</dbReference>
<dbReference type="SMART" id="SM00448">
    <property type="entry name" value="REC"/>
    <property type="match status" value="1"/>
</dbReference>
<dbReference type="InterPro" id="IPR036097">
    <property type="entry name" value="HisK_dim/P_sf"/>
</dbReference>
<evidence type="ECO:0000256" key="6">
    <source>
        <dbReference type="ARBA" id="ARBA00022777"/>
    </source>
</evidence>
<feature type="transmembrane region" description="Helical" evidence="8">
    <location>
        <begin position="348"/>
        <end position="367"/>
    </location>
</feature>
<dbReference type="Pfam" id="PF02518">
    <property type="entry name" value="HATPase_c"/>
    <property type="match status" value="1"/>
</dbReference>
<dbReference type="SUPFAM" id="SSF47384">
    <property type="entry name" value="Homodimeric domain of signal transducing histidine kinase"/>
    <property type="match status" value="1"/>
</dbReference>
<dbReference type="SUPFAM" id="SSF52172">
    <property type="entry name" value="CheY-like"/>
    <property type="match status" value="1"/>
</dbReference>
<comment type="subcellular location">
    <subcellularLocation>
        <location evidence="2">Membrane</location>
    </subcellularLocation>
</comment>
<dbReference type="GO" id="GO:0009927">
    <property type="term" value="F:histidine phosphotransfer kinase activity"/>
    <property type="evidence" value="ECO:0007669"/>
    <property type="project" value="TreeGrafter"/>
</dbReference>
<evidence type="ECO:0000256" key="3">
    <source>
        <dbReference type="ARBA" id="ARBA00012438"/>
    </source>
</evidence>
<dbReference type="GO" id="GO:0005886">
    <property type="term" value="C:plasma membrane"/>
    <property type="evidence" value="ECO:0007669"/>
    <property type="project" value="TreeGrafter"/>
</dbReference>
<dbReference type="InterPro" id="IPR001789">
    <property type="entry name" value="Sig_transdc_resp-reg_receiver"/>
</dbReference>
<evidence type="ECO:0000256" key="7">
    <source>
        <dbReference type="PROSITE-ProRule" id="PRU00169"/>
    </source>
</evidence>
<dbReference type="CDD" id="cd17574">
    <property type="entry name" value="REC_OmpR"/>
    <property type="match status" value="1"/>
</dbReference>
<evidence type="ECO:0000256" key="1">
    <source>
        <dbReference type="ARBA" id="ARBA00000085"/>
    </source>
</evidence>
<dbReference type="Pfam" id="PF00672">
    <property type="entry name" value="HAMP"/>
    <property type="match status" value="1"/>
</dbReference>
<name>A0A1G7UYH7_9HYPH</name>
<dbReference type="Gene3D" id="6.10.340.10">
    <property type="match status" value="1"/>
</dbReference>
<keyword evidence="6 13" id="KW-0418">Kinase</keyword>
<evidence type="ECO:0000256" key="2">
    <source>
        <dbReference type="ARBA" id="ARBA00004370"/>
    </source>
</evidence>
<dbReference type="SUPFAM" id="SSF55874">
    <property type="entry name" value="ATPase domain of HSP90 chaperone/DNA topoisomerase II/histidine kinase"/>
    <property type="match status" value="1"/>
</dbReference>
<dbReference type="RefSeq" id="WP_090594590.1">
    <property type="nucleotide sequence ID" value="NZ_FNCS01000003.1"/>
</dbReference>
<evidence type="ECO:0000313" key="14">
    <source>
        <dbReference type="Proteomes" id="UP000199495"/>
    </source>
</evidence>
<keyword evidence="8" id="KW-0472">Membrane</keyword>
<dbReference type="InterPro" id="IPR003660">
    <property type="entry name" value="HAMP_dom"/>
</dbReference>
<keyword evidence="8" id="KW-0812">Transmembrane</keyword>
<dbReference type="InterPro" id="IPR003594">
    <property type="entry name" value="HATPase_dom"/>
</dbReference>
<evidence type="ECO:0000256" key="4">
    <source>
        <dbReference type="ARBA" id="ARBA00022553"/>
    </source>
</evidence>
<reference evidence="13 14" key="1">
    <citation type="submission" date="2016-10" db="EMBL/GenBank/DDBJ databases">
        <authorList>
            <person name="de Groot N.N."/>
        </authorList>
    </citation>
    <scope>NUCLEOTIDE SEQUENCE [LARGE SCALE GENOMIC DNA]</scope>
    <source>
        <strain evidence="13 14">CGMCC 1.10267</strain>
    </source>
</reference>
<dbReference type="CDD" id="cd22890">
    <property type="entry name" value="ChiS-DBD"/>
    <property type="match status" value="1"/>
</dbReference>
<evidence type="ECO:0000259" key="10">
    <source>
        <dbReference type="PROSITE" id="PS50110"/>
    </source>
</evidence>
<dbReference type="OrthoDB" id="9813151at2"/>
<dbReference type="InterPro" id="IPR003661">
    <property type="entry name" value="HisK_dim/P_dom"/>
</dbReference>
<dbReference type="Pfam" id="PF00072">
    <property type="entry name" value="Response_reg"/>
    <property type="match status" value="1"/>
</dbReference>
<evidence type="ECO:0000313" key="13">
    <source>
        <dbReference type="EMBL" id="SDG52655.1"/>
    </source>
</evidence>
<keyword evidence="4 7" id="KW-0597">Phosphoprotein</keyword>
<feature type="modified residue" description="4-aspartylphosphate" evidence="7">
    <location>
        <position position="768"/>
    </location>
</feature>
<dbReference type="SUPFAM" id="SSF158472">
    <property type="entry name" value="HAMP domain-like"/>
    <property type="match status" value="1"/>
</dbReference>
<dbReference type="InterPro" id="IPR005467">
    <property type="entry name" value="His_kinase_dom"/>
</dbReference>
<dbReference type="Gene3D" id="1.10.287.130">
    <property type="match status" value="1"/>
</dbReference>
<feature type="domain" description="HAMP" evidence="12">
    <location>
        <begin position="369"/>
        <end position="422"/>
    </location>
</feature>
<dbReference type="CDD" id="cd06225">
    <property type="entry name" value="HAMP"/>
    <property type="match status" value="1"/>
</dbReference>
<dbReference type="SMART" id="SM00304">
    <property type="entry name" value="HAMP"/>
    <property type="match status" value="1"/>
</dbReference>
<dbReference type="EMBL" id="FNCS01000003">
    <property type="protein sequence ID" value="SDG52655.1"/>
    <property type="molecule type" value="Genomic_DNA"/>
</dbReference>
<dbReference type="PANTHER" id="PTHR43047">
    <property type="entry name" value="TWO-COMPONENT HISTIDINE PROTEIN KINASE"/>
    <property type="match status" value="1"/>
</dbReference>
<dbReference type="PROSITE" id="PS50109">
    <property type="entry name" value="HIS_KIN"/>
    <property type="match status" value="1"/>
</dbReference>
<dbReference type="Gene3D" id="3.30.565.10">
    <property type="entry name" value="Histidine kinase-like ATPase, C-terminal domain"/>
    <property type="match status" value="1"/>
</dbReference>
<gene>
    <name evidence="13" type="ORF">SAMN04487974_103366</name>
</gene>
<evidence type="ECO:0000256" key="8">
    <source>
        <dbReference type="SAM" id="Phobius"/>
    </source>
</evidence>
<evidence type="ECO:0000259" key="11">
    <source>
        <dbReference type="PROSITE" id="PS50112"/>
    </source>
</evidence>
<evidence type="ECO:0000259" key="12">
    <source>
        <dbReference type="PROSITE" id="PS50885"/>
    </source>
</evidence>
<dbReference type="InterPro" id="IPR011006">
    <property type="entry name" value="CheY-like_superfamily"/>
</dbReference>
<dbReference type="EC" id="2.7.13.3" evidence="3"/>
<dbReference type="Gene3D" id="3.40.50.2300">
    <property type="match status" value="1"/>
</dbReference>
<evidence type="ECO:0000256" key="5">
    <source>
        <dbReference type="ARBA" id="ARBA00022679"/>
    </source>
</evidence>
<dbReference type="CDD" id="cd00082">
    <property type="entry name" value="HisKA"/>
    <property type="match status" value="1"/>
</dbReference>
<dbReference type="AlphaFoldDB" id="A0A1G7UYH7"/>
<dbReference type="GO" id="GO:0000155">
    <property type="term" value="F:phosphorelay sensor kinase activity"/>
    <property type="evidence" value="ECO:0007669"/>
    <property type="project" value="InterPro"/>
</dbReference>
<comment type="catalytic activity">
    <reaction evidence="1">
        <text>ATP + protein L-histidine = ADP + protein N-phospho-L-histidine.</text>
        <dbReference type="EC" id="2.7.13.3"/>
    </reaction>
</comment>
<dbReference type="SMART" id="SM00388">
    <property type="entry name" value="HisKA"/>
    <property type="match status" value="1"/>
</dbReference>
<keyword evidence="14" id="KW-1185">Reference proteome</keyword>